<dbReference type="Gene3D" id="3.90.550.10">
    <property type="entry name" value="Spore Coat Polysaccharide Biosynthesis Protein SpsA, Chain A"/>
    <property type="match status" value="1"/>
</dbReference>
<evidence type="ECO:0008006" key="2">
    <source>
        <dbReference type="Google" id="ProtNLM"/>
    </source>
</evidence>
<dbReference type="AlphaFoldDB" id="A0A0F9NKB2"/>
<evidence type="ECO:0000313" key="1">
    <source>
        <dbReference type="EMBL" id="KKM89240.1"/>
    </source>
</evidence>
<name>A0A0F9NKB2_9ZZZZ</name>
<proteinExistence type="predicted"/>
<gene>
    <name evidence="1" type="ORF">LCGC14_1250660</name>
</gene>
<organism evidence="1">
    <name type="scientific">marine sediment metagenome</name>
    <dbReference type="NCBI Taxonomy" id="412755"/>
    <lineage>
        <taxon>unclassified sequences</taxon>
        <taxon>metagenomes</taxon>
        <taxon>ecological metagenomes</taxon>
    </lineage>
</organism>
<dbReference type="CDD" id="cd00761">
    <property type="entry name" value="Glyco_tranf_GTA_type"/>
    <property type="match status" value="1"/>
</dbReference>
<accession>A0A0F9NKB2</accession>
<dbReference type="InterPro" id="IPR029044">
    <property type="entry name" value="Nucleotide-diphossugar_trans"/>
</dbReference>
<dbReference type="EMBL" id="LAZR01006850">
    <property type="protein sequence ID" value="KKM89240.1"/>
    <property type="molecule type" value="Genomic_DNA"/>
</dbReference>
<comment type="caution">
    <text evidence="1">The sequence shown here is derived from an EMBL/GenBank/DDBJ whole genome shotgun (WGS) entry which is preliminary data.</text>
</comment>
<reference evidence="1" key="1">
    <citation type="journal article" date="2015" name="Nature">
        <title>Complex archaea that bridge the gap between prokaryotes and eukaryotes.</title>
        <authorList>
            <person name="Spang A."/>
            <person name="Saw J.H."/>
            <person name="Jorgensen S.L."/>
            <person name="Zaremba-Niedzwiedzka K."/>
            <person name="Martijn J."/>
            <person name="Lind A.E."/>
            <person name="van Eijk R."/>
            <person name="Schleper C."/>
            <person name="Guy L."/>
            <person name="Ettema T.J."/>
        </authorList>
    </citation>
    <scope>NUCLEOTIDE SEQUENCE</scope>
</reference>
<dbReference type="SUPFAM" id="SSF53448">
    <property type="entry name" value="Nucleotide-diphospho-sugar transferases"/>
    <property type="match status" value="1"/>
</dbReference>
<sequence length="233" mass="26146">MTTWVIMTVREREALTRRSLDALMERTPADVGFMVVDCGSLGSAPDYPYAMLRHGRIHKLICNAADTVPQWQKSYAIRQAVDVLSSESYQYFAWVDNDVQVMTGWLQAAKKVLTEMPEVDVCSVHNDVLQEKLHPTVETRNLGSLSVRLKKTANGALWVVRGVFFKKWGLPPVGKGITQDGTEDWHYSGVMRRHGKMIAVVDGFSDHIGQNCSLRERESRIAKGEKVEGATPL</sequence>
<protein>
    <recommendedName>
        <fullName evidence="2">Glycosyltransferase 2-like domain-containing protein</fullName>
    </recommendedName>
</protein>